<gene>
    <name evidence="1" type="ORF">CBOVIS_LOCUS1910</name>
</gene>
<proteinExistence type="predicted"/>
<evidence type="ECO:0000313" key="1">
    <source>
        <dbReference type="EMBL" id="CAB3398659.1"/>
    </source>
</evidence>
<organism evidence="1 2">
    <name type="scientific">Caenorhabditis bovis</name>
    <dbReference type="NCBI Taxonomy" id="2654633"/>
    <lineage>
        <taxon>Eukaryota</taxon>
        <taxon>Metazoa</taxon>
        <taxon>Ecdysozoa</taxon>
        <taxon>Nematoda</taxon>
        <taxon>Chromadorea</taxon>
        <taxon>Rhabditida</taxon>
        <taxon>Rhabditina</taxon>
        <taxon>Rhabditomorpha</taxon>
        <taxon>Rhabditoidea</taxon>
        <taxon>Rhabditidae</taxon>
        <taxon>Peloderinae</taxon>
        <taxon>Caenorhabditis</taxon>
    </lineage>
</organism>
<comment type="caution">
    <text evidence="1">The sequence shown here is derived from an EMBL/GenBank/DDBJ whole genome shotgun (WGS) entry which is preliminary data.</text>
</comment>
<sequence>MYGTTATFLVFLCVKLFVINRIQLKNSEKLSRVNKLALIDAVIVLFFDFSSSFIAAKGIFTYEEIGPYDAAPKMLGRAIEAAIVAVQLARAKQTHYQNNTASGGHRAGHRVEHSTRVTATAEWRC</sequence>
<dbReference type="AlphaFoldDB" id="A0A8S1EGL2"/>
<dbReference type="EMBL" id="CADEPM010000001">
    <property type="protein sequence ID" value="CAB3398659.1"/>
    <property type="molecule type" value="Genomic_DNA"/>
</dbReference>
<protein>
    <submittedName>
        <fullName evidence="1">Uncharacterized protein</fullName>
    </submittedName>
</protein>
<accession>A0A8S1EGL2</accession>
<dbReference type="InterPro" id="IPR019420">
    <property type="entry name" value="7TM_GPCR_serpentine_rcpt_Srbc"/>
</dbReference>
<evidence type="ECO:0000313" key="2">
    <source>
        <dbReference type="Proteomes" id="UP000494206"/>
    </source>
</evidence>
<dbReference type="PANTHER" id="PTHR10664">
    <property type="entry name" value="SERPENTINE RECEPTOR-C.ELEGANS"/>
    <property type="match status" value="1"/>
</dbReference>
<dbReference type="PANTHER" id="PTHR10664:SF2">
    <property type="entry name" value="SERPENTINE RECEPTOR, CLASS BC (CLASS B-LIKE)"/>
    <property type="match status" value="1"/>
</dbReference>
<name>A0A8S1EGL2_9PELO</name>
<dbReference type="OrthoDB" id="5815348at2759"/>
<dbReference type="Pfam" id="PF10316">
    <property type="entry name" value="7TM_GPCR_Srbc"/>
    <property type="match status" value="1"/>
</dbReference>
<dbReference type="Proteomes" id="UP000494206">
    <property type="component" value="Unassembled WGS sequence"/>
</dbReference>
<reference evidence="1 2" key="1">
    <citation type="submission" date="2020-04" db="EMBL/GenBank/DDBJ databases">
        <authorList>
            <person name="Laetsch R D."/>
            <person name="Stevens L."/>
            <person name="Kumar S."/>
            <person name="Blaxter L. M."/>
        </authorList>
    </citation>
    <scope>NUCLEOTIDE SEQUENCE [LARGE SCALE GENOMIC DNA]</scope>
</reference>
<keyword evidence="2" id="KW-1185">Reference proteome</keyword>